<evidence type="ECO:0000313" key="2">
    <source>
        <dbReference type="EMBL" id="QUX30619.1"/>
    </source>
</evidence>
<organism evidence="2 3">
    <name type="scientific">Nocardiopsis akebiae</name>
    <dbReference type="NCBI Taxonomy" id="2831968"/>
    <lineage>
        <taxon>Bacteria</taxon>
        <taxon>Bacillati</taxon>
        <taxon>Actinomycetota</taxon>
        <taxon>Actinomycetes</taxon>
        <taxon>Streptosporangiales</taxon>
        <taxon>Nocardiopsidaceae</taxon>
        <taxon>Nocardiopsis</taxon>
    </lineage>
</organism>
<dbReference type="PANTHER" id="PTHR43245">
    <property type="entry name" value="BIFUNCTIONAL POLYMYXIN RESISTANCE PROTEIN ARNA"/>
    <property type="match status" value="1"/>
</dbReference>
<dbReference type="PROSITE" id="PS00061">
    <property type="entry name" value="ADH_SHORT"/>
    <property type="match status" value="1"/>
</dbReference>
<dbReference type="SUPFAM" id="SSF51735">
    <property type="entry name" value="NAD(P)-binding Rossmann-fold domains"/>
    <property type="match status" value="1"/>
</dbReference>
<dbReference type="InterPro" id="IPR050177">
    <property type="entry name" value="Lipid_A_modif_metabolic_enz"/>
</dbReference>
<gene>
    <name evidence="2" type="ORF">KGD83_08980</name>
</gene>
<accession>A0ABX8C870</accession>
<proteinExistence type="predicted"/>
<dbReference type="Gene3D" id="3.40.50.720">
    <property type="entry name" value="NAD(P)-binding Rossmann-like Domain"/>
    <property type="match status" value="1"/>
</dbReference>
<evidence type="ECO:0000259" key="1">
    <source>
        <dbReference type="Pfam" id="PF01370"/>
    </source>
</evidence>
<dbReference type="InterPro" id="IPR036291">
    <property type="entry name" value="NAD(P)-bd_dom_sf"/>
</dbReference>
<keyword evidence="3" id="KW-1185">Reference proteome</keyword>
<name>A0ABX8C870_9ACTN</name>
<dbReference type="InterPro" id="IPR001509">
    <property type="entry name" value="Epimerase_deHydtase"/>
</dbReference>
<dbReference type="InterPro" id="IPR020904">
    <property type="entry name" value="Sc_DH/Rdtase_CS"/>
</dbReference>
<dbReference type="PRINTS" id="PR01713">
    <property type="entry name" value="NUCEPIMERASE"/>
</dbReference>
<sequence>MGSHLVARLARDGYQVVGLDEVPVPREADFRCGATDISTEGDFSFRQCDLAVNELVPLLRDVDTVFHLAGVSGVRESWGSRYADYVHANILGTQRLLEACREAGVRRVVVASSSSVYGSTVRPSRIEDLPQPVSPYGVSKLAVERLALAYAEVSSFDACILRYFTVYGPYQRPTMLMSRILQAAHTGHPVTVFGDGSQRRHFTYVDDAVEATVLAGTRPLTGSHVVNVAGPRSASVSEVLAVAESVIGAPIRVHHGESQAGDVTASEADLSEAYALLGYRPRTDLAEGIAEHWECYHADATVHTVSSRIAATATGGAL</sequence>
<feature type="domain" description="NAD-dependent epimerase/dehydratase" evidence="1">
    <location>
        <begin position="1"/>
        <end position="229"/>
    </location>
</feature>
<dbReference type="Proteomes" id="UP000678016">
    <property type="component" value="Chromosome"/>
</dbReference>
<evidence type="ECO:0000313" key="3">
    <source>
        <dbReference type="Proteomes" id="UP000678016"/>
    </source>
</evidence>
<protein>
    <submittedName>
        <fullName evidence="2">NAD-dependent epimerase/dehydratase family protein</fullName>
    </submittedName>
</protein>
<dbReference type="PANTHER" id="PTHR43245:SF13">
    <property type="entry name" value="UDP-D-APIOSE_UDP-D-XYLOSE SYNTHASE 2"/>
    <property type="match status" value="1"/>
</dbReference>
<reference evidence="3" key="1">
    <citation type="submission" date="2021-05" db="EMBL/GenBank/DDBJ databases">
        <title>Direct Submission.</title>
        <authorList>
            <person name="Li K."/>
            <person name="Gao J."/>
        </authorList>
    </citation>
    <scope>NUCLEOTIDE SEQUENCE [LARGE SCALE GENOMIC DNA]</scope>
    <source>
        <strain evidence="3">HDS12</strain>
    </source>
</reference>
<dbReference type="Pfam" id="PF01370">
    <property type="entry name" value="Epimerase"/>
    <property type="match status" value="1"/>
</dbReference>
<dbReference type="EMBL" id="CP074132">
    <property type="protein sequence ID" value="QUX30619.1"/>
    <property type="molecule type" value="Genomic_DNA"/>
</dbReference>